<reference evidence="1 2" key="1">
    <citation type="journal article" date="2005" name="PLoS Biol.">
        <title>Three Prochlorococcus cyanophage genomes: signature features and ecological interpretations.</title>
        <authorList>
            <person name="Sullivan M.B."/>
            <person name="Coleman M.L."/>
            <person name="Weigele P."/>
            <person name="Rohwer F."/>
            <person name="Chisholm S.W."/>
        </authorList>
    </citation>
    <scope>NUCLEOTIDE SEQUENCE</scope>
</reference>
<dbReference type="Proteomes" id="UP000000915">
    <property type="component" value="Segment"/>
</dbReference>
<evidence type="ECO:0000313" key="2">
    <source>
        <dbReference type="Proteomes" id="UP000000915"/>
    </source>
</evidence>
<name>Q58LE8_BPPRS</name>
<protein>
    <submittedName>
        <fullName evidence="1">Uncharacterized protein</fullName>
    </submittedName>
</protein>
<dbReference type="GeneID" id="3294498"/>
<dbReference type="KEGG" id="vg:3294498"/>
<keyword evidence="2" id="KW-1185">Reference proteome</keyword>
<organismHost>
    <name type="scientific">Prochlorococcus</name>
    <dbReference type="NCBI Taxonomy" id="1218"/>
</organismHost>
<reference evidence="1 2" key="2">
    <citation type="journal article" date="2010" name="Environ. Microbiol.">
        <title>Genomic analysis of oceanic cyanobacterial myoviruses compared with T4-like myoviruses from diverse hosts and environments.</title>
        <authorList>
            <person name="Sullivan M.B."/>
            <person name="Huang K.H."/>
            <person name="Ignacio-Espinoza J.C."/>
            <person name="Berlin A.M."/>
            <person name="Kelly L."/>
            <person name="Weigele P.R."/>
            <person name="DeFrancesco A.S."/>
            <person name="Kern S.E."/>
            <person name="Thompson L.R."/>
            <person name="Young S."/>
            <person name="Yandava C."/>
            <person name="Fu R."/>
            <person name="Krastins B."/>
            <person name="Chase M."/>
            <person name="Sarracino D."/>
            <person name="Osburne M.S."/>
            <person name="Henn M.R."/>
            <person name="Chisholm S.W."/>
        </authorList>
    </citation>
    <scope>NUCLEOTIDE SEQUENCE [LARGE SCALE GENOMIC DNA]</scope>
</reference>
<proteinExistence type="predicted"/>
<accession>Q58LE8</accession>
<evidence type="ECO:0000313" key="1">
    <source>
        <dbReference type="EMBL" id="AAX46951.1"/>
    </source>
</evidence>
<gene>
    <name evidence="1" type="ORF">PSSM4_150</name>
</gene>
<dbReference type="RefSeq" id="YP_214711.1">
    <property type="nucleotide sequence ID" value="NC_006884.2"/>
</dbReference>
<sequence length="37" mass="4355">MRLYDVEETAQTDIIDKGNEELTKKFAAKSFNELKYD</sequence>
<organism evidence="1 2">
    <name type="scientific">Prochlorococcus phage P-SSM4</name>
    <dbReference type="NCBI Taxonomy" id="268747"/>
    <lineage>
        <taxon>Viruses</taxon>
        <taxon>Duplodnaviria</taxon>
        <taxon>Heunggongvirae</taxon>
        <taxon>Uroviricota</taxon>
        <taxon>Caudoviricetes</taxon>
        <taxon>Pantevenvirales</taxon>
        <taxon>Kyanoviridae</taxon>
        <taxon>Ronodorvirus</taxon>
        <taxon>Ronodorvirus ssm4</taxon>
    </lineage>
</organism>
<dbReference type="EMBL" id="AY940168">
    <property type="protein sequence ID" value="AAX46951.1"/>
    <property type="molecule type" value="Genomic_DNA"/>
</dbReference>